<accession>K5UR97</accession>
<feature type="transmembrane region" description="Helical" evidence="2">
    <location>
        <begin position="120"/>
        <end position="143"/>
    </location>
</feature>
<feature type="transmembrane region" description="Helical" evidence="2">
    <location>
        <begin position="195"/>
        <end position="218"/>
    </location>
</feature>
<dbReference type="OrthoDB" id="3222669at2759"/>
<dbReference type="HOGENOM" id="CLU_401727_0_0_1"/>
<dbReference type="GeneID" id="18909750"/>
<feature type="compositionally biased region" description="Polar residues" evidence="1">
    <location>
        <begin position="571"/>
        <end position="589"/>
    </location>
</feature>
<evidence type="ECO:0000256" key="1">
    <source>
        <dbReference type="SAM" id="MobiDB-lite"/>
    </source>
</evidence>
<keyword evidence="2" id="KW-0472">Membrane</keyword>
<feature type="compositionally biased region" description="Polar residues" evidence="1">
    <location>
        <begin position="339"/>
        <end position="357"/>
    </location>
</feature>
<dbReference type="KEGG" id="pco:PHACADRAFT_176385"/>
<evidence type="ECO:0000313" key="3">
    <source>
        <dbReference type="EMBL" id="EKM52381.1"/>
    </source>
</evidence>
<feature type="region of interest" description="Disordered" evidence="1">
    <location>
        <begin position="601"/>
        <end position="670"/>
    </location>
</feature>
<evidence type="ECO:0000313" key="4">
    <source>
        <dbReference type="Proteomes" id="UP000008370"/>
    </source>
</evidence>
<feature type="region of interest" description="Disordered" evidence="1">
    <location>
        <begin position="291"/>
        <end position="323"/>
    </location>
</feature>
<feature type="region of interest" description="Disordered" evidence="1">
    <location>
        <begin position="502"/>
        <end position="525"/>
    </location>
</feature>
<feature type="transmembrane region" description="Helical" evidence="2">
    <location>
        <begin position="149"/>
        <end position="175"/>
    </location>
</feature>
<feature type="compositionally biased region" description="Basic and acidic residues" evidence="1">
    <location>
        <begin position="398"/>
        <end position="413"/>
    </location>
</feature>
<feature type="transmembrane region" description="Helical" evidence="2">
    <location>
        <begin position="263"/>
        <end position="284"/>
    </location>
</feature>
<feature type="compositionally biased region" description="Polar residues" evidence="1">
    <location>
        <begin position="554"/>
        <end position="564"/>
    </location>
</feature>
<dbReference type="InParanoid" id="K5UR97"/>
<dbReference type="RefSeq" id="XP_007398728.1">
    <property type="nucleotide sequence ID" value="XM_007398666.1"/>
</dbReference>
<dbReference type="STRING" id="650164.K5UR97"/>
<proteinExistence type="predicted"/>
<evidence type="ECO:0000256" key="2">
    <source>
        <dbReference type="SAM" id="Phobius"/>
    </source>
</evidence>
<feature type="region of interest" description="Disordered" evidence="1">
    <location>
        <begin position="339"/>
        <end position="469"/>
    </location>
</feature>
<organism evidence="3 4">
    <name type="scientific">Phanerochaete carnosa (strain HHB-10118-sp)</name>
    <name type="common">White-rot fungus</name>
    <name type="synonym">Peniophora carnosa</name>
    <dbReference type="NCBI Taxonomy" id="650164"/>
    <lineage>
        <taxon>Eukaryota</taxon>
        <taxon>Fungi</taxon>
        <taxon>Dikarya</taxon>
        <taxon>Basidiomycota</taxon>
        <taxon>Agaricomycotina</taxon>
        <taxon>Agaricomycetes</taxon>
        <taxon>Polyporales</taxon>
        <taxon>Phanerochaetaceae</taxon>
        <taxon>Phanerochaete</taxon>
    </lineage>
</organism>
<dbReference type="Proteomes" id="UP000008370">
    <property type="component" value="Unassembled WGS sequence"/>
</dbReference>
<dbReference type="AlphaFoldDB" id="K5UR97"/>
<gene>
    <name evidence="3" type="ORF">PHACADRAFT_176385</name>
</gene>
<name>K5UR97_PHACS</name>
<keyword evidence="2" id="KW-0812">Transmembrane</keyword>
<feature type="compositionally biased region" description="Low complexity" evidence="1">
    <location>
        <begin position="313"/>
        <end position="323"/>
    </location>
</feature>
<protein>
    <submittedName>
        <fullName evidence="3">Uncharacterized protein</fullName>
    </submittedName>
</protein>
<dbReference type="EMBL" id="JH930475">
    <property type="protein sequence ID" value="EKM52381.1"/>
    <property type="molecule type" value="Genomic_DNA"/>
</dbReference>
<sequence>MAALYLHQALFVNDAPAPTSQQNRTSRGMYDLSLSGVTLRTSTSESSHPTEPLLNGLHAPSAAYLDILASQPIYYESNRTSWMTGLSLSDDLVLSSERKRQRERHLVHTKLRRLRWANHFLMSLIAAWGVYTAVRYFVAFTIYTARDRHIALLVLGVASALSFVTTLLTLVLSFLARRLDSRHQPRSIHARIFPFLSLVASVLLLGPAVVNVAFVTIWRHSADPGLSAQGRCHGDIDILWTGTGLQCSGSHAVVWGAWLAGSIVRLVLTALTLLTYHILSYRYLTARAPRHRRSERAHTHPMAFDVEPGTVNSSTTRSSHSMMSVSTMPVAAPQMLRQYSSHSQSDFTHESSITAVSGVSRPGRLREYHSRISSDRPLGDGRPRPVLPLSAGRSLLSSDDHGGTTTRFAKDFDAAPAGSSAENLSSPPFYGESARAPYGSVPGERASVHTPGTLPEPGVQDAAEPMSPTTAEEMQIFADRFRAMMEQVARETEAGLLLAHRGSPAHSLHEDPQSPDDGDSGDNHAMAYVPVLGRIITRMPTIESLGSREAWSSAPRSGSRSAHTLSRPPTRANTLTLSEVTGTPSLSRSNSIAASAVLVSPPVESPPHSAELSAGGTAHAPEALHGSRSTASCFTDAAAGASNGVDSADAPPGRDAELTTTDNEGCSRRA</sequence>
<feature type="compositionally biased region" description="Basic and acidic residues" evidence="1">
    <location>
        <begin position="364"/>
        <end position="383"/>
    </location>
</feature>
<keyword evidence="4" id="KW-1185">Reference proteome</keyword>
<reference evidence="3 4" key="1">
    <citation type="journal article" date="2012" name="BMC Genomics">
        <title>Comparative genomics of the white-rot fungi, Phanerochaete carnosa and P. chrysosporium, to elucidate the genetic basis of the distinct wood types they colonize.</title>
        <authorList>
            <person name="Suzuki H."/>
            <person name="MacDonald J."/>
            <person name="Syed K."/>
            <person name="Salamov A."/>
            <person name="Hori C."/>
            <person name="Aerts A."/>
            <person name="Henrissat B."/>
            <person name="Wiebenga A."/>
            <person name="vanKuyk P.A."/>
            <person name="Barry K."/>
            <person name="Lindquist E."/>
            <person name="LaButti K."/>
            <person name="Lapidus A."/>
            <person name="Lucas S."/>
            <person name="Coutinho P."/>
            <person name="Gong Y."/>
            <person name="Samejima M."/>
            <person name="Mahadevan R."/>
            <person name="Abou-Zaid M."/>
            <person name="de Vries R.P."/>
            <person name="Igarashi K."/>
            <person name="Yadav J.S."/>
            <person name="Grigoriev I.V."/>
            <person name="Master E.R."/>
        </authorList>
    </citation>
    <scope>NUCLEOTIDE SEQUENCE [LARGE SCALE GENOMIC DNA]</scope>
    <source>
        <strain evidence="3 4">HHB-10118-sp</strain>
    </source>
</reference>
<feature type="region of interest" description="Disordered" evidence="1">
    <location>
        <begin position="545"/>
        <end position="589"/>
    </location>
</feature>
<keyword evidence="2" id="KW-1133">Transmembrane helix</keyword>